<name>A0A193QKW2_SODGM</name>
<organism evidence="2 3">
    <name type="scientific">Sodalis glossinidius (strain morsitans)</name>
    <dbReference type="NCBI Taxonomy" id="343509"/>
    <lineage>
        <taxon>Bacteria</taxon>
        <taxon>Pseudomonadati</taxon>
        <taxon>Pseudomonadota</taxon>
        <taxon>Gammaproteobacteria</taxon>
        <taxon>Enterobacterales</taxon>
        <taxon>Bruguierivoracaceae</taxon>
        <taxon>Sodalis</taxon>
    </lineage>
</organism>
<dbReference type="Proteomes" id="UP000245838">
    <property type="component" value="Chromosome sggmmb4_Chromosome"/>
</dbReference>
<reference evidence="2 3" key="1">
    <citation type="submission" date="2015-05" db="EMBL/GenBank/DDBJ databases">
        <authorList>
            <person name="Goodhead I."/>
        </authorList>
    </citation>
    <scope>NUCLEOTIDE SEQUENCE [LARGE SCALE GENOMIC DNA]</scope>
    <source>
        <strain evidence="3">morsitans</strain>
    </source>
</reference>
<keyword evidence="1" id="KW-0472">Membrane</keyword>
<dbReference type="AlphaFoldDB" id="A0A193QKW2"/>
<evidence type="ECO:0000313" key="2">
    <source>
        <dbReference type="EMBL" id="CRL45565.1"/>
    </source>
</evidence>
<feature type="transmembrane region" description="Helical" evidence="1">
    <location>
        <begin position="20"/>
        <end position="38"/>
    </location>
</feature>
<evidence type="ECO:0000313" key="3">
    <source>
        <dbReference type="Proteomes" id="UP000245838"/>
    </source>
</evidence>
<proteinExistence type="predicted"/>
<protein>
    <submittedName>
        <fullName evidence="2">Uncharacterized protein</fullName>
    </submittedName>
</protein>
<sequence>MFFATRMTLGEMLHYILPNYLFKVVYSLLVCIPITFILL</sequence>
<dbReference type="EMBL" id="LN854557">
    <property type="protein sequence ID" value="CRL45565.1"/>
    <property type="molecule type" value="Genomic_DNA"/>
</dbReference>
<evidence type="ECO:0000256" key="1">
    <source>
        <dbReference type="SAM" id="Phobius"/>
    </source>
</evidence>
<keyword evidence="1" id="KW-1133">Transmembrane helix</keyword>
<keyword evidence="1" id="KW-0812">Transmembrane</keyword>
<gene>
    <name evidence="2" type="ORF">SGGMMB4_03380</name>
</gene>
<accession>A0A193QKW2</accession>